<keyword evidence="2" id="KW-0238">DNA-binding</keyword>
<dbReference type="GO" id="GO:0000150">
    <property type="term" value="F:DNA strand exchange activity"/>
    <property type="evidence" value="ECO:0007669"/>
    <property type="project" value="InterPro"/>
</dbReference>
<keyword evidence="3" id="KW-0233">DNA recombination</keyword>
<dbReference type="InterPro" id="IPR006118">
    <property type="entry name" value="Recombinase_CS"/>
</dbReference>
<evidence type="ECO:0000256" key="5">
    <source>
        <dbReference type="PROSITE-ProRule" id="PRU10137"/>
    </source>
</evidence>
<dbReference type="FunFam" id="3.40.50.1390:FF:000010">
    <property type="entry name" value="Recombinase resolvase family"/>
    <property type="match status" value="1"/>
</dbReference>
<dbReference type="InterPro" id="IPR006119">
    <property type="entry name" value="Resolv_N"/>
</dbReference>
<dbReference type="GO" id="GO:0003677">
    <property type="term" value="F:DNA binding"/>
    <property type="evidence" value="ECO:0007669"/>
    <property type="project" value="UniProtKB-KW"/>
</dbReference>
<evidence type="ECO:0000256" key="4">
    <source>
        <dbReference type="PIRSR" id="PIRSR606118-50"/>
    </source>
</evidence>
<keyword evidence="1" id="KW-0229">DNA integration</keyword>
<dbReference type="CDD" id="cd03767">
    <property type="entry name" value="SR_Res_par"/>
    <property type="match status" value="1"/>
</dbReference>
<dbReference type="PROSITE" id="PS51736">
    <property type="entry name" value="RECOMBINASES_3"/>
    <property type="match status" value="1"/>
</dbReference>
<feature type="region of interest" description="Disordered" evidence="6">
    <location>
        <begin position="148"/>
        <end position="167"/>
    </location>
</feature>
<dbReference type="AlphaFoldDB" id="A0A9W6GSM5"/>
<comment type="caution">
    <text evidence="8">The sequence shown here is derived from an EMBL/GenBank/DDBJ whole genome shotgun (WGS) entry which is preliminary data.</text>
</comment>
<keyword evidence="9" id="KW-1185">Reference proteome</keyword>
<evidence type="ECO:0000256" key="3">
    <source>
        <dbReference type="ARBA" id="ARBA00023172"/>
    </source>
</evidence>
<dbReference type="PROSITE" id="PS00397">
    <property type="entry name" value="RECOMBINASES_1"/>
    <property type="match status" value="1"/>
</dbReference>
<dbReference type="Proteomes" id="UP001144323">
    <property type="component" value="Unassembled WGS sequence"/>
</dbReference>
<evidence type="ECO:0000313" key="9">
    <source>
        <dbReference type="Proteomes" id="UP001144323"/>
    </source>
</evidence>
<proteinExistence type="predicted"/>
<evidence type="ECO:0000313" key="8">
    <source>
        <dbReference type="EMBL" id="GLI92367.1"/>
    </source>
</evidence>
<dbReference type="Pfam" id="PF00239">
    <property type="entry name" value="Resolvase"/>
    <property type="match status" value="1"/>
</dbReference>
<reference evidence="8" key="1">
    <citation type="journal article" date="2023" name="Int. J. Syst. Evol. Microbiol.">
        <title>Methylocystis iwaonis sp. nov., a type II methane-oxidizing bacterium from surface soil of a rice paddy field in Japan, and emended description of the genus Methylocystis (ex Whittenbury et al. 1970) Bowman et al. 1993.</title>
        <authorList>
            <person name="Kaise H."/>
            <person name="Sawadogo J.B."/>
            <person name="Alam M.S."/>
            <person name="Ueno C."/>
            <person name="Dianou D."/>
            <person name="Shinjo R."/>
            <person name="Asakawa S."/>
        </authorList>
    </citation>
    <scope>NUCLEOTIDE SEQUENCE</scope>
    <source>
        <strain evidence="8">LMG27198</strain>
    </source>
</reference>
<feature type="domain" description="Resolvase/invertase-type recombinase catalytic" evidence="7">
    <location>
        <begin position="9"/>
        <end position="155"/>
    </location>
</feature>
<feature type="compositionally biased region" description="Basic and acidic residues" evidence="6">
    <location>
        <begin position="148"/>
        <end position="157"/>
    </location>
</feature>
<dbReference type="EMBL" id="BSEC01000001">
    <property type="protein sequence ID" value="GLI92367.1"/>
    <property type="molecule type" value="Genomic_DNA"/>
</dbReference>
<evidence type="ECO:0000256" key="2">
    <source>
        <dbReference type="ARBA" id="ARBA00023125"/>
    </source>
</evidence>
<dbReference type="InterPro" id="IPR050639">
    <property type="entry name" value="SSR_resolvase"/>
</dbReference>
<dbReference type="PANTHER" id="PTHR30461">
    <property type="entry name" value="DNA-INVERTASE FROM LAMBDOID PROPHAGE"/>
    <property type="match status" value="1"/>
</dbReference>
<evidence type="ECO:0000259" key="7">
    <source>
        <dbReference type="PROSITE" id="PS51736"/>
    </source>
</evidence>
<name>A0A9W6GSM5_9HYPH</name>
<accession>A0A9W6GSM5</accession>
<protein>
    <submittedName>
        <fullName evidence="8">Resolvase</fullName>
    </submittedName>
</protein>
<dbReference type="GO" id="GO:0015074">
    <property type="term" value="P:DNA integration"/>
    <property type="evidence" value="ECO:0007669"/>
    <property type="project" value="UniProtKB-KW"/>
</dbReference>
<sequence>MKLRVFIMLVRAYLRASTDEQDANRAKGALKAFATEHGLKIAGFYAENESGASLKRPELFRLLADCEPGDVLLTEQVDRLSRLNAADWEMLKAEIANRQIRVIALDLPTSWAMARPDVNAFTERMFSAVNAMLLDMLAAISRKDYEDRRRRQREGIQKAKSAGAYKGRPVDEARNGAIAKMLEGGQSWSTIQKAAKCSRSTIARIAAQEKEAGRHESSRGGLK</sequence>
<gene>
    <name evidence="8" type="ORF">LMG27198_13590</name>
</gene>
<evidence type="ECO:0000256" key="6">
    <source>
        <dbReference type="SAM" id="MobiDB-lite"/>
    </source>
</evidence>
<evidence type="ECO:0000256" key="1">
    <source>
        <dbReference type="ARBA" id="ARBA00022908"/>
    </source>
</evidence>
<dbReference type="SMART" id="SM00857">
    <property type="entry name" value="Resolvase"/>
    <property type="match status" value="1"/>
</dbReference>
<dbReference type="SUPFAM" id="SSF53041">
    <property type="entry name" value="Resolvase-like"/>
    <property type="match status" value="1"/>
</dbReference>
<dbReference type="Gene3D" id="3.40.50.1390">
    <property type="entry name" value="Resolvase, N-terminal catalytic domain"/>
    <property type="match status" value="1"/>
</dbReference>
<dbReference type="PROSITE" id="PS00398">
    <property type="entry name" value="RECOMBINASES_2"/>
    <property type="match status" value="1"/>
</dbReference>
<dbReference type="PANTHER" id="PTHR30461:SF25">
    <property type="entry name" value="RESOLVASE-RELATED"/>
    <property type="match status" value="1"/>
</dbReference>
<feature type="active site" description="O-(5'-phospho-DNA)-serine intermediate" evidence="4 5">
    <location>
        <position position="17"/>
    </location>
</feature>
<dbReference type="InterPro" id="IPR036162">
    <property type="entry name" value="Resolvase-like_N_sf"/>
</dbReference>
<organism evidence="8 9">
    <name type="scientific">Methylocystis echinoides</name>
    <dbReference type="NCBI Taxonomy" id="29468"/>
    <lineage>
        <taxon>Bacteria</taxon>
        <taxon>Pseudomonadati</taxon>
        <taxon>Pseudomonadota</taxon>
        <taxon>Alphaproteobacteria</taxon>
        <taxon>Hyphomicrobiales</taxon>
        <taxon>Methylocystaceae</taxon>
        <taxon>Methylocystis</taxon>
    </lineage>
</organism>